<feature type="transmembrane region" description="Helical" evidence="1">
    <location>
        <begin position="43"/>
        <end position="62"/>
    </location>
</feature>
<evidence type="ECO:0000256" key="1">
    <source>
        <dbReference type="SAM" id="Phobius"/>
    </source>
</evidence>
<feature type="transmembrane region" description="Helical" evidence="1">
    <location>
        <begin position="202"/>
        <end position="224"/>
    </location>
</feature>
<dbReference type="OrthoDB" id="395786at2"/>
<feature type="transmembrane region" description="Helical" evidence="1">
    <location>
        <begin position="160"/>
        <end position="182"/>
    </location>
</feature>
<proteinExistence type="predicted"/>
<dbReference type="SUPFAM" id="SSF103473">
    <property type="entry name" value="MFS general substrate transporter"/>
    <property type="match status" value="1"/>
</dbReference>
<dbReference type="Gene3D" id="1.20.1250.20">
    <property type="entry name" value="MFS general substrate transporter like domains"/>
    <property type="match status" value="1"/>
</dbReference>
<keyword evidence="1" id="KW-0472">Membrane</keyword>
<reference evidence="2 3" key="1">
    <citation type="submission" date="2014-02" db="EMBL/GenBank/DDBJ databases">
        <title>Genome sequence of Ureaplasma diversum strain 246.</title>
        <authorList>
            <person name="Sirand-Pugnet P."/>
            <person name="Breton M."/>
            <person name="Dordet-Frisoni E."/>
            <person name="Baranowski E."/>
            <person name="Barre A."/>
            <person name="Couture C."/>
            <person name="Dupuy V."/>
            <person name="Gaurivaud P."/>
            <person name="Jacob D."/>
            <person name="Lemaitre C."/>
            <person name="Manso-Silvan L."/>
            <person name="Nikolski M."/>
            <person name="Nouvel L.-X."/>
            <person name="Poumarat F."/>
            <person name="Tardy F."/>
            <person name="Thebault P."/>
            <person name="Theil S."/>
            <person name="Citti C."/>
            <person name="Thiaucourt F."/>
            <person name="Blanchard A."/>
        </authorList>
    </citation>
    <scope>NUCLEOTIDE SEQUENCE [LARGE SCALE GENOMIC DNA]</scope>
    <source>
        <strain evidence="2 3">NCTC 246</strain>
    </source>
</reference>
<dbReference type="InterPro" id="IPR036259">
    <property type="entry name" value="MFS_trans_sf"/>
</dbReference>
<dbReference type="AlphaFoldDB" id="A0A084F1I9"/>
<sequence>MIDFLTFNQKVSVAVNSSIFLLILIASIIFLMKVKFEEKGYKLAYIFYIIFWIPTALVRNLNAPMQNALGDVNLLWLVLGAYGFVGIFIRAFADYMHYLIRYRKAFLLLSIIVMTITYIPILIQPNTTTNIIQTIGVGIGASCIGTYQLLFKEQYSKQKYFLAVSLLSIPPLLANFLTSPIRSMMNALALRESTTKQLDLEILKYTWIIGIVFLTVAFVMWFFIKEKRHIAWNLTPLNQTKNETYQIISFILYALAGLLILFIRFSNSGSIASLHIQILNKYIDQKAYFYESYLTIVHNLFQLCAGVLMGTVLIKRLSTWQIMMIGCAFFMIYHTAAIFAVTPISFITIHALNGFAYGLVYNVILTIVVIINLRTNKVSAMGIYQSVLAIGITLSGPFVNFVKVGFSLYNKNSTLAAQEYYKHNQTYNLILLGAVIIAAILITAAYWINKKGDQNKNNKLITSNLLIDNKYRFDWQKPIKTDQFSKINY</sequence>
<gene>
    <name evidence="2" type="ORF">UDIV_0930</name>
</gene>
<accession>A0A084F1I9</accession>
<dbReference type="RefSeq" id="WP_038101739.1">
    <property type="nucleotide sequence ID" value="NZ_JFDP01000011.1"/>
</dbReference>
<evidence type="ECO:0000313" key="3">
    <source>
        <dbReference type="Proteomes" id="UP000028537"/>
    </source>
</evidence>
<organism evidence="2 3">
    <name type="scientific">Ureaplasma diversum NCTC 246</name>
    <dbReference type="NCBI Taxonomy" id="1188241"/>
    <lineage>
        <taxon>Bacteria</taxon>
        <taxon>Bacillati</taxon>
        <taxon>Mycoplasmatota</taxon>
        <taxon>Mycoplasmoidales</taxon>
        <taxon>Mycoplasmoidaceae</taxon>
        <taxon>Ureaplasma</taxon>
    </lineage>
</organism>
<keyword evidence="3" id="KW-1185">Reference proteome</keyword>
<feature type="transmembrane region" description="Helical" evidence="1">
    <location>
        <begin position="74"/>
        <end position="93"/>
    </location>
</feature>
<feature type="transmembrane region" description="Helical" evidence="1">
    <location>
        <begin position="12"/>
        <end position="31"/>
    </location>
</feature>
<keyword evidence="1" id="KW-0812">Transmembrane</keyword>
<feature type="transmembrane region" description="Helical" evidence="1">
    <location>
        <begin position="296"/>
        <end position="314"/>
    </location>
</feature>
<feature type="transmembrane region" description="Helical" evidence="1">
    <location>
        <begin position="131"/>
        <end position="151"/>
    </location>
</feature>
<feature type="transmembrane region" description="Helical" evidence="1">
    <location>
        <begin position="387"/>
        <end position="409"/>
    </location>
</feature>
<feature type="transmembrane region" description="Helical" evidence="1">
    <location>
        <begin position="105"/>
        <end position="125"/>
    </location>
</feature>
<keyword evidence="1" id="KW-1133">Transmembrane helix</keyword>
<feature type="transmembrane region" description="Helical" evidence="1">
    <location>
        <begin position="429"/>
        <end position="449"/>
    </location>
</feature>
<dbReference type="EMBL" id="JFDP01000011">
    <property type="protein sequence ID" value="KEZ24081.1"/>
    <property type="molecule type" value="Genomic_DNA"/>
</dbReference>
<dbReference type="Proteomes" id="UP000028537">
    <property type="component" value="Unassembled WGS sequence"/>
</dbReference>
<feature type="transmembrane region" description="Helical" evidence="1">
    <location>
        <begin position="245"/>
        <end position="265"/>
    </location>
</feature>
<name>A0A084F1I9_9BACT</name>
<comment type="caution">
    <text evidence="2">The sequence shown here is derived from an EMBL/GenBank/DDBJ whole genome shotgun (WGS) entry which is preliminary data.</text>
</comment>
<evidence type="ECO:0000313" key="2">
    <source>
        <dbReference type="EMBL" id="KEZ24081.1"/>
    </source>
</evidence>
<dbReference type="eggNOG" id="COG2814">
    <property type="taxonomic scope" value="Bacteria"/>
</dbReference>
<protein>
    <submittedName>
        <fullName evidence="2">Uncharacterized protein</fullName>
    </submittedName>
</protein>
<feature type="transmembrane region" description="Helical" evidence="1">
    <location>
        <begin position="326"/>
        <end position="349"/>
    </location>
</feature>
<feature type="transmembrane region" description="Helical" evidence="1">
    <location>
        <begin position="355"/>
        <end position="375"/>
    </location>
</feature>